<organism evidence="1 2">
    <name type="scientific">Nonomuraea mesophila</name>
    <dbReference type="NCBI Taxonomy" id="2530382"/>
    <lineage>
        <taxon>Bacteria</taxon>
        <taxon>Bacillati</taxon>
        <taxon>Actinomycetota</taxon>
        <taxon>Actinomycetes</taxon>
        <taxon>Streptosporangiales</taxon>
        <taxon>Streptosporangiaceae</taxon>
        <taxon>Nonomuraea</taxon>
    </lineage>
</organism>
<protein>
    <submittedName>
        <fullName evidence="1">Alpha/beta hydrolase</fullName>
    </submittedName>
</protein>
<dbReference type="PANTHER" id="PTHR43329">
    <property type="entry name" value="EPOXIDE HYDROLASE"/>
    <property type="match status" value="1"/>
</dbReference>
<dbReference type="GO" id="GO:0016787">
    <property type="term" value="F:hydrolase activity"/>
    <property type="evidence" value="ECO:0007669"/>
    <property type="project" value="UniProtKB-KW"/>
</dbReference>
<dbReference type="SUPFAM" id="SSF53474">
    <property type="entry name" value="alpha/beta-Hydrolases"/>
    <property type="match status" value="1"/>
</dbReference>
<dbReference type="AlphaFoldDB" id="A0A4R5FU45"/>
<evidence type="ECO:0000313" key="1">
    <source>
        <dbReference type="EMBL" id="TDE57437.1"/>
    </source>
</evidence>
<dbReference type="EMBL" id="SMLD01000014">
    <property type="protein sequence ID" value="TDE57437.1"/>
    <property type="molecule type" value="Genomic_DNA"/>
</dbReference>
<keyword evidence="1" id="KW-0378">Hydrolase</keyword>
<name>A0A4R5FU45_9ACTN</name>
<gene>
    <name evidence="1" type="ORF">E1295_08395</name>
</gene>
<dbReference type="RefSeq" id="WP_132629257.1">
    <property type="nucleotide sequence ID" value="NZ_SMLD01000014.1"/>
</dbReference>
<accession>A0A4R5FU45</accession>
<proteinExistence type="predicted"/>
<dbReference type="InterPro" id="IPR029058">
    <property type="entry name" value="AB_hydrolase_fold"/>
</dbReference>
<evidence type="ECO:0000313" key="2">
    <source>
        <dbReference type="Proteomes" id="UP000295136"/>
    </source>
</evidence>
<dbReference type="Gene3D" id="3.40.50.1820">
    <property type="entry name" value="alpha/beta hydrolase"/>
    <property type="match status" value="2"/>
</dbReference>
<dbReference type="Proteomes" id="UP000295136">
    <property type="component" value="Unassembled WGS sequence"/>
</dbReference>
<sequence length="115" mass="12242">MRSSGPAGACEHRTGARHQLPALAAAGYRVVAPTSAGGRGETDVPPRVTDYTIDHLVGDREGDYGSTAMLDLLSGRSRSVPGLRDTLVLGGCGHWIQQERPEEVDEALIEFLDSL</sequence>
<reference evidence="1 2" key="1">
    <citation type="submission" date="2019-03" db="EMBL/GenBank/DDBJ databases">
        <title>Draft genome sequences of novel Actinobacteria.</title>
        <authorList>
            <person name="Sahin N."/>
            <person name="Ay H."/>
            <person name="Saygin H."/>
        </authorList>
    </citation>
    <scope>NUCLEOTIDE SEQUENCE [LARGE SCALE GENOMIC DNA]</scope>
    <source>
        <strain evidence="1 2">6K102</strain>
    </source>
</reference>
<keyword evidence="2" id="KW-1185">Reference proteome</keyword>
<comment type="caution">
    <text evidence="1">The sequence shown here is derived from an EMBL/GenBank/DDBJ whole genome shotgun (WGS) entry which is preliminary data.</text>
</comment>